<protein>
    <submittedName>
        <fullName evidence="1">Uncharacterized protein</fullName>
    </submittedName>
</protein>
<organism evidence="1 2">
    <name type="scientific">Triticum urartu</name>
    <name type="common">Red wild einkorn</name>
    <name type="synonym">Crithodium urartu</name>
    <dbReference type="NCBI Taxonomy" id="4572"/>
    <lineage>
        <taxon>Eukaryota</taxon>
        <taxon>Viridiplantae</taxon>
        <taxon>Streptophyta</taxon>
        <taxon>Embryophyta</taxon>
        <taxon>Tracheophyta</taxon>
        <taxon>Spermatophyta</taxon>
        <taxon>Magnoliopsida</taxon>
        <taxon>Liliopsida</taxon>
        <taxon>Poales</taxon>
        <taxon>Poaceae</taxon>
        <taxon>BOP clade</taxon>
        <taxon>Pooideae</taxon>
        <taxon>Triticodae</taxon>
        <taxon>Triticeae</taxon>
        <taxon>Triticinae</taxon>
        <taxon>Triticum</taxon>
    </lineage>
</organism>
<name>A0A8R7P4B1_TRIUA</name>
<dbReference type="EnsemblPlants" id="TuG1812G0100003358.01.T01">
    <property type="protein sequence ID" value="TuG1812G0100003358.01.T01.cds334015"/>
    <property type="gene ID" value="TuG1812G0100003358.01"/>
</dbReference>
<evidence type="ECO:0000313" key="2">
    <source>
        <dbReference type="Proteomes" id="UP000015106"/>
    </source>
</evidence>
<dbReference type="Proteomes" id="UP000015106">
    <property type="component" value="Chromosome 1"/>
</dbReference>
<proteinExistence type="predicted"/>
<reference evidence="2" key="1">
    <citation type="journal article" date="2013" name="Nature">
        <title>Draft genome of the wheat A-genome progenitor Triticum urartu.</title>
        <authorList>
            <person name="Ling H.Q."/>
            <person name="Zhao S."/>
            <person name="Liu D."/>
            <person name="Wang J."/>
            <person name="Sun H."/>
            <person name="Zhang C."/>
            <person name="Fan H."/>
            <person name="Li D."/>
            <person name="Dong L."/>
            <person name="Tao Y."/>
            <person name="Gao C."/>
            <person name="Wu H."/>
            <person name="Li Y."/>
            <person name="Cui Y."/>
            <person name="Guo X."/>
            <person name="Zheng S."/>
            <person name="Wang B."/>
            <person name="Yu K."/>
            <person name="Liang Q."/>
            <person name="Yang W."/>
            <person name="Lou X."/>
            <person name="Chen J."/>
            <person name="Feng M."/>
            <person name="Jian J."/>
            <person name="Zhang X."/>
            <person name="Luo G."/>
            <person name="Jiang Y."/>
            <person name="Liu J."/>
            <person name="Wang Z."/>
            <person name="Sha Y."/>
            <person name="Zhang B."/>
            <person name="Wu H."/>
            <person name="Tang D."/>
            <person name="Shen Q."/>
            <person name="Xue P."/>
            <person name="Zou S."/>
            <person name="Wang X."/>
            <person name="Liu X."/>
            <person name="Wang F."/>
            <person name="Yang Y."/>
            <person name="An X."/>
            <person name="Dong Z."/>
            <person name="Zhang K."/>
            <person name="Zhang X."/>
            <person name="Luo M.C."/>
            <person name="Dvorak J."/>
            <person name="Tong Y."/>
            <person name="Wang J."/>
            <person name="Yang H."/>
            <person name="Li Z."/>
            <person name="Wang D."/>
            <person name="Zhang A."/>
            <person name="Wang J."/>
        </authorList>
    </citation>
    <scope>NUCLEOTIDE SEQUENCE</scope>
    <source>
        <strain evidence="2">cv. G1812</strain>
    </source>
</reference>
<dbReference type="Gramene" id="TuG1812G0100003358.01.T01">
    <property type="protein sequence ID" value="TuG1812G0100003358.01.T01.cds334015"/>
    <property type="gene ID" value="TuG1812G0100003358.01"/>
</dbReference>
<keyword evidence="2" id="KW-1185">Reference proteome</keyword>
<gene>
    <name evidence="1" type="primary">LOC125536241</name>
</gene>
<dbReference type="PROSITE" id="PS51257">
    <property type="entry name" value="PROKAR_LIPOPROTEIN"/>
    <property type="match status" value="1"/>
</dbReference>
<accession>A0A8R7P4B1</accession>
<sequence length="118" mass="12065">MKCLYACGRSKRRTTAHTAPTGASIACTTAEQHCPAPAACSWCRATSPGTAPHDAACAAAFHPPPPAATRALCGADGLDAVYGIIHLLTAPHLQPSFPASSSELMVDKGALQRELALG</sequence>
<reference evidence="1" key="3">
    <citation type="submission" date="2022-06" db="UniProtKB">
        <authorList>
            <consortium name="EnsemblPlants"/>
        </authorList>
    </citation>
    <scope>IDENTIFICATION</scope>
</reference>
<evidence type="ECO:0000313" key="1">
    <source>
        <dbReference type="EnsemblPlants" id="TuG1812G0100003358.01.T01.cds334015"/>
    </source>
</evidence>
<reference evidence="1" key="2">
    <citation type="submission" date="2018-03" db="EMBL/GenBank/DDBJ databases">
        <title>The Triticum urartu genome reveals the dynamic nature of wheat genome evolution.</title>
        <authorList>
            <person name="Ling H."/>
            <person name="Ma B."/>
            <person name="Shi X."/>
            <person name="Liu H."/>
            <person name="Dong L."/>
            <person name="Sun H."/>
            <person name="Cao Y."/>
            <person name="Gao Q."/>
            <person name="Zheng S."/>
            <person name="Li Y."/>
            <person name="Yu Y."/>
            <person name="Du H."/>
            <person name="Qi M."/>
            <person name="Li Y."/>
            <person name="Yu H."/>
            <person name="Cui Y."/>
            <person name="Wang N."/>
            <person name="Chen C."/>
            <person name="Wu H."/>
            <person name="Zhao Y."/>
            <person name="Zhang J."/>
            <person name="Li Y."/>
            <person name="Zhou W."/>
            <person name="Zhang B."/>
            <person name="Hu W."/>
            <person name="Eijk M."/>
            <person name="Tang J."/>
            <person name="Witsenboer H."/>
            <person name="Zhao S."/>
            <person name="Li Z."/>
            <person name="Zhang A."/>
            <person name="Wang D."/>
            <person name="Liang C."/>
        </authorList>
    </citation>
    <scope>NUCLEOTIDE SEQUENCE [LARGE SCALE GENOMIC DNA]</scope>
    <source>
        <strain evidence="1">cv. G1812</strain>
    </source>
</reference>
<dbReference type="AlphaFoldDB" id="A0A8R7P4B1"/>